<dbReference type="CDD" id="cd00093">
    <property type="entry name" value="HTH_XRE"/>
    <property type="match status" value="1"/>
</dbReference>
<proteinExistence type="predicted"/>
<reference evidence="2 3" key="1">
    <citation type="submission" date="2018-11" db="EMBL/GenBank/DDBJ databases">
        <title>Characterization of surface water Dickeya isolates.</title>
        <authorList>
            <person name="Van Gijsegem F."/>
            <person name="Pedron J."/>
        </authorList>
    </citation>
    <scope>NUCLEOTIDE SEQUENCE [LARGE SCALE GENOMIC DNA]</scope>
    <source>
        <strain evidence="2 3">FVG1-MFV-O17</strain>
    </source>
</reference>
<dbReference type="GO" id="GO:0003677">
    <property type="term" value="F:DNA binding"/>
    <property type="evidence" value="ECO:0007669"/>
    <property type="project" value="InterPro"/>
</dbReference>
<evidence type="ECO:0000313" key="2">
    <source>
        <dbReference type="EMBL" id="RNM01233.1"/>
    </source>
</evidence>
<dbReference type="AlphaFoldDB" id="A0A3N0FM52"/>
<dbReference type="SUPFAM" id="SSF47413">
    <property type="entry name" value="lambda repressor-like DNA-binding domains"/>
    <property type="match status" value="1"/>
</dbReference>
<protein>
    <submittedName>
        <fullName evidence="2">XRE family transcriptional regulator</fullName>
    </submittedName>
</protein>
<sequence length="136" mass="15451">MSQGKRLKDERERLGFSQAEFAELAGASRKTQIRWEQDESSPGIDAMHRWSQKGLDVAYVITGQHQEAKSDHGADIDAELLIKIVQKLDLIAKSAGRRWTSDELILQSSRIYNFLIKERSVDDVKIDSILKLVVNN</sequence>
<dbReference type="EMBL" id="RJLR01000074">
    <property type="protein sequence ID" value="RNM01233.1"/>
    <property type="molecule type" value="Genomic_DNA"/>
</dbReference>
<dbReference type="RefSeq" id="WP_024105305.1">
    <property type="nucleotide sequence ID" value="NZ_RJLR01000074.1"/>
</dbReference>
<dbReference type="OrthoDB" id="3196789at2"/>
<accession>A0A3N0FM52</accession>
<feature type="domain" description="HTH cro/C1-type" evidence="1">
    <location>
        <begin position="7"/>
        <end position="45"/>
    </location>
</feature>
<comment type="caution">
    <text evidence="2">The sequence shown here is derived from an EMBL/GenBank/DDBJ whole genome shotgun (WGS) entry which is preliminary data.</text>
</comment>
<dbReference type="Proteomes" id="UP000276061">
    <property type="component" value="Unassembled WGS sequence"/>
</dbReference>
<dbReference type="SMART" id="SM00530">
    <property type="entry name" value="HTH_XRE"/>
    <property type="match status" value="1"/>
</dbReference>
<organism evidence="2 3">
    <name type="scientific">Dickeya undicola</name>
    <dbReference type="NCBI Taxonomy" id="1577887"/>
    <lineage>
        <taxon>Bacteria</taxon>
        <taxon>Pseudomonadati</taxon>
        <taxon>Pseudomonadota</taxon>
        <taxon>Gammaproteobacteria</taxon>
        <taxon>Enterobacterales</taxon>
        <taxon>Pectobacteriaceae</taxon>
        <taxon>Dickeya</taxon>
    </lineage>
</organism>
<dbReference type="InterPro" id="IPR010982">
    <property type="entry name" value="Lambda_DNA-bd_dom_sf"/>
</dbReference>
<dbReference type="Gene3D" id="1.10.260.40">
    <property type="entry name" value="lambda repressor-like DNA-binding domains"/>
    <property type="match status" value="1"/>
</dbReference>
<dbReference type="PROSITE" id="PS50943">
    <property type="entry name" value="HTH_CROC1"/>
    <property type="match status" value="1"/>
</dbReference>
<evidence type="ECO:0000259" key="1">
    <source>
        <dbReference type="PROSITE" id="PS50943"/>
    </source>
</evidence>
<evidence type="ECO:0000313" key="3">
    <source>
        <dbReference type="Proteomes" id="UP000276061"/>
    </source>
</evidence>
<gene>
    <name evidence="2" type="ORF">EF878_20795</name>
</gene>
<name>A0A3N0FM52_9GAMM</name>
<dbReference type="InterPro" id="IPR001387">
    <property type="entry name" value="Cro/C1-type_HTH"/>
</dbReference>